<dbReference type="Proteomes" id="UP001151760">
    <property type="component" value="Unassembled WGS sequence"/>
</dbReference>
<dbReference type="Pfam" id="PF05970">
    <property type="entry name" value="PIF1"/>
    <property type="match status" value="1"/>
</dbReference>
<comment type="similarity">
    <text evidence="1">Belongs to the helicase family.</text>
</comment>
<reference evidence="4" key="2">
    <citation type="submission" date="2022-01" db="EMBL/GenBank/DDBJ databases">
        <authorList>
            <person name="Yamashiro T."/>
            <person name="Shiraishi A."/>
            <person name="Satake H."/>
            <person name="Nakayama K."/>
        </authorList>
    </citation>
    <scope>NUCLEOTIDE SEQUENCE</scope>
</reference>
<comment type="catalytic activity">
    <reaction evidence="1">
        <text>ATP + H2O = ADP + phosphate + H(+)</text>
        <dbReference type="Rhea" id="RHEA:13065"/>
        <dbReference type="ChEBI" id="CHEBI:15377"/>
        <dbReference type="ChEBI" id="CHEBI:15378"/>
        <dbReference type="ChEBI" id="CHEBI:30616"/>
        <dbReference type="ChEBI" id="CHEBI:43474"/>
        <dbReference type="ChEBI" id="CHEBI:456216"/>
        <dbReference type="EC" id="5.6.2.3"/>
    </reaction>
</comment>
<evidence type="ECO:0000259" key="2">
    <source>
        <dbReference type="Pfam" id="PF05970"/>
    </source>
</evidence>
<protein>
    <recommendedName>
        <fullName evidence="1">ATP-dependent DNA helicase</fullName>
        <ecNumber evidence="1">5.6.2.3</ecNumber>
    </recommendedName>
</protein>
<keyword evidence="1 4" id="KW-0347">Helicase</keyword>
<evidence type="ECO:0000256" key="1">
    <source>
        <dbReference type="RuleBase" id="RU363044"/>
    </source>
</evidence>
<accession>A0ABQ5E921</accession>
<keyword evidence="1" id="KW-0233">DNA recombination</keyword>
<dbReference type="Gene3D" id="3.30.70.270">
    <property type="match status" value="1"/>
</dbReference>
<dbReference type="Pfam" id="PF21530">
    <property type="entry name" value="Pif1_2B_dom"/>
    <property type="match status" value="1"/>
</dbReference>
<sequence>MYPTCRAACEALVSYPTRLWKRTWNSTSKDIPYTSSISLNIPNVHIDDSELEDYVLYELEDCLNHCSKSLADFGLRLPPKHLMSVLRNRHLIEEKSYDRRLLATHRDQLLLKLNDKQHHIFTLITDACFNNRQELVFVYGHGGTWKTFLWKTIIFTLSSKGKIVLAVASSGIAFLLLLAGRTAHSRFKIPLDPTDNTLQDVDRERVSAFAQWLLGISNENISTPDESDPDNSSWVDIPDEYCIPDDGDGISKLIRFIYGDETLHHPSAVKLQDKAIVCFKNDTADIINAKVLSLLSGRTCTYVSYDDVVPHVHDGGEVELLYLREYLNTLSFAGLPPHMLGLKFGTPIMLLRNINIVGGLCNGTCLIATQLLPKAQGDLDAAKINSIPITVHRWMENNETLECSICLGVFDDGVKVKVIPRCCRRATYKRLVDSSFKSQIGRNLEAYVEDMVIKSKTEKEMLVDIAETFDDLDEST</sequence>
<proteinExistence type="inferred from homology"/>
<name>A0ABQ5E921_9ASTR</name>
<dbReference type="GO" id="GO:0004386">
    <property type="term" value="F:helicase activity"/>
    <property type="evidence" value="ECO:0007669"/>
    <property type="project" value="UniProtKB-KW"/>
</dbReference>
<dbReference type="SUPFAM" id="SSF52540">
    <property type="entry name" value="P-loop containing nucleoside triphosphate hydrolases"/>
    <property type="match status" value="1"/>
</dbReference>
<dbReference type="InterPro" id="IPR043128">
    <property type="entry name" value="Rev_trsase/Diguanyl_cyclase"/>
</dbReference>
<organism evidence="4 5">
    <name type="scientific">Tanacetum coccineum</name>
    <dbReference type="NCBI Taxonomy" id="301880"/>
    <lineage>
        <taxon>Eukaryota</taxon>
        <taxon>Viridiplantae</taxon>
        <taxon>Streptophyta</taxon>
        <taxon>Embryophyta</taxon>
        <taxon>Tracheophyta</taxon>
        <taxon>Spermatophyta</taxon>
        <taxon>Magnoliopsida</taxon>
        <taxon>eudicotyledons</taxon>
        <taxon>Gunneridae</taxon>
        <taxon>Pentapetalae</taxon>
        <taxon>asterids</taxon>
        <taxon>campanulids</taxon>
        <taxon>Asterales</taxon>
        <taxon>Asteraceae</taxon>
        <taxon>Asteroideae</taxon>
        <taxon>Anthemideae</taxon>
        <taxon>Anthemidinae</taxon>
        <taxon>Tanacetum</taxon>
    </lineage>
</organism>
<dbReference type="InterPro" id="IPR049163">
    <property type="entry name" value="Pif1-like_2B_dom"/>
</dbReference>
<keyword evidence="1" id="KW-0227">DNA damage</keyword>
<feature type="domain" description="DNA helicase Pif1-like 2B" evidence="3">
    <location>
        <begin position="325"/>
        <end position="371"/>
    </location>
</feature>
<keyword evidence="1" id="KW-0547">Nucleotide-binding</keyword>
<evidence type="ECO:0000313" key="5">
    <source>
        <dbReference type="Proteomes" id="UP001151760"/>
    </source>
</evidence>
<evidence type="ECO:0000259" key="3">
    <source>
        <dbReference type="Pfam" id="PF21530"/>
    </source>
</evidence>
<keyword evidence="1" id="KW-0378">Hydrolase</keyword>
<gene>
    <name evidence="4" type="ORF">Tco_0956066</name>
</gene>
<dbReference type="InterPro" id="IPR010285">
    <property type="entry name" value="DNA_helicase_pif1-like_DEAD"/>
</dbReference>
<dbReference type="PANTHER" id="PTHR10492">
    <property type="match status" value="1"/>
</dbReference>
<evidence type="ECO:0000313" key="4">
    <source>
        <dbReference type="EMBL" id="GJT47351.1"/>
    </source>
</evidence>
<dbReference type="PANTHER" id="PTHR10492:SF96">
    <property type="entry name" value="ATP-DEPENDENT DNA HELICASE"/>
    <property type="match status" value="1"/>
</dbReference>
<reference evidence="4" key="1">
    <citation type="journal article" date="2022" name="Int. J. Mol. Sci.">
        <title>Draft Genome of Tanacetum Coccineum: Genomic Comparison of Closely Related Tanacetum-Family Plants.</title>
        <authorList>
            <person name="Yamashiro T."/>
            <person name="Shiraishi A."/>
            <person name="Nakayama K."/>
            <person name="Satake H."/>
        </authorList>
    </citation>
    <scope>NUCLEOTIDE SEQUENCE</scope>
</reference>
<keyword evidence="5" id="KW-1185">Reference proteome</keyword>
<comment type="cofactor">
    <cofactor evidence="1">
        <name>Mg(2+)</name>
        <dbReference type="ChEBI" id="CHEBI:18420"/>
    </cofactor>
</comment>
<dbReference type="InterPro" id="IPR027417">
    <property type="entry name" value="P-loop_NTPase"/>
</dbReference>
<keyword evidence="1" id="KW-0234">DNA repair</keyword>
<dbReference type="EMBL" id="BQNB010016059">
    <property type="protein sequence ID" value="GJT47351.1"/>
    <property type="molecule type" value="Genomic_DNA"/>
</dbReference>
<keyword evidence="1" id="KW-0067">ATP-binding</keyword>
<dbReference type="EC" id="5.6.2.3" evidence="1"/>
<feature type="domain" description="DNA helicase Pif1-like DEAD-box helicase" evidence="2">
    <location>
        <begin position="112"/>
        <end position="205"/>
    </location>
</feature>
<comment type="caution">
    <text evidence="4">The sequence shown here is derived from an EMBL/GenBank/DDBJ whole genome shotgun (WGS) entry which is preliminary data.</text>
</comment>
<dbReference type="Gene3D" id="3.40.50.300">
    <property type="entry name" value="P-loop containing nucleotide triphosphate hydrolases"/>
    <property type="match status" value="1"/>
</dbReference>